<keyword evidence="3" id="KW-0949">S-adenosyl-L-methionine</keyword>
<proteinExistence type="predicted"/>
<dbReference type="GeneID" id="37180640"/>
<dbReference type="Pfam" id="PF02037">
    <property type="entry name" value="SAP"/>
    <property type="match status" value="1"/>
</dbReference>
<evidence type="ECO:0000256" key="6">
    <source>
        <dbReference type="ARBA" id="ARBA00048619"/>
    </source>
</evidence>
<reference evidence="8 9" key="1">
    <citation type="submission" date="2018-02" db="EMBL/GenBank/DDBJ databases">
        <title>The genomes of Aspergillus section Nigri reveals drivers in fungal speciation.</title>
        <authorList>
            <consortium name="DOE Joint Genome Institute"/>
            <person name="Vesth T.C."/>
            <person name="Nybo J."/>
            <person name="Theobald S."/>
            <person name="Brandl J."/>
            <person name="Frisvad J.C."/>
            <person name="Nielsen K.F."/>
            <person name="Lyhne E.K."/>
            <person name="Kogle M.E."/>
            <person name="Kuo A."/>
            <person name="Riley R."/>
            <person name="Clum A."/>
            <person name="Nolan M."/>
            <person name="Lipzen A."/>
            <person name="Salamov A."/>
            <person name="Henrissat B."/>
            <person name="Wiebenga A."/>
            <person name="De vries R.P."/>
            <person name="Grigoriev I.V."/>
            <person name="Mortensen U.H."/>
            <person name="Andersen M.R."/>
            <person name="Baker S.E."/>
        </authorList>
    </citation>
    <scope>NUCLEOTIDE SEQUENCE [LARGE SCALE GENOMIC DNA]</scope>
    <source>
        <strain evidence="8 9">CBS 114.51</strain>
    </source>
</reference>
<dbReference type="GO" id="GO:0045814">
    <property type="term" value="P:negative regulation of gene expression, epigenetic"/>
    <property type="evidence" value="ECO:0007669"/>
    <property type="project" value="TreeGrafter"/>
</dbReference>
<accession>A0A8T8XGS9</accession>
<comment type="catalytic activity">
    <reaction evidence="6">
        <text>L-lysyl-[histone] + S-adenosyl-L-methionine = N(6)-methyl-L-lysyl-[histone] + S-adenosyl-L-homocysteine + H(+)</text>
        <dbReference type="Rhea" id="RHEA:10024"/>
        <dbReference type="Rhea" id="RHEA-COMP:9845"/>
        <dbReference type="Rhea" id="RHEA-COMP:9846"/>
        <dbReference type="ChEBI" id="CHEBI:15378"/>
        <dbReference type="ChEBI" id="CHEBI:29969"/>
        <dbReference type="ChEBI" id="CHEBI:57856"/>
        <dbReference type="ChEBI" id="CHEBI:59789"/>
        <dbReference type="ChEBI" id="CHEBI:61929"/>
    </reaction>
    <physiologicalReaction direction="left-to-right" evidence="6">
        <dbReference type="Rhea" id="RHEA:10025"/>
    </physiologicalReaction>
</comment>
<evidence type="ECO:0000313" key="8">
    <source>
        <dbReference type="EMBL" id="RAH87128.1"/>
    </source>
</evidence>
<organism evidence="8 9">
    <name type="scientific">Aspergillus japonicus CBS 114.51</name>
    <dbReference type="NCBI Taxonomy" id="1448312"/>
    <lineage>
        <taxon>Eukaryota</taxon>
        <taxon>Fungi</taxon>
        <taxon>Dikarya</taxon>
        <taxon>Ascomycota</taxon>
        <taxon>Pezizomycotina</taxon>
        <taxon>Eurotiomycetes</taxon>
        <taxon>Eurotiomycetidae</taxon>
        <taxon>Eurotiales</taxon>
        <taxon>Aspergillaceae</taxon>
        <taxon>Aspergillus</taxon>
        <taxon>Aspergillus subgen. Circumdati</taxon>
    </lineage>
</organism>
<dbReference type="OrthoDB" id="438641at2759"/>
<dbReference type="Proteomes" id="UP000249497">
    <property type="component" value="Unassembled WGS sequence"/>
</dbReference>
<dbReference type="RefSeq" id="XP_025533022.1">
    <property type="nucleotide sequence ID" value="XM_025676947.1"/>
</dbReference>
<dbReference type="AlphaFoldDB" id="A0A8T8XGS9"/>
<evidence type="ECO:0000256" key="2">
    <source>
        <dbReference type="ARBA" id="ARBA00022679"/>
    </source>
</evidence>
<sequence length="827" mass="96955">MSTEISDDYHLEPPPDEVILPLPLPPRPNLYNEVEWGQHVNQNDARIAYRFWFRADAAIQGDHNTAGETPFLHPADDEERAADPMHALARNIYNDLMRQHLAPISPNDQGTAWTSHSWGFHDIFPKDEQSRDDGDNIRWIFFENKSAQSMKSDQLKEALAERGLDHKGTVAVLRQRLETYQKKGPKCYRALRRSDLSHWGVERTDISRLFAINISEDETARTVDLYTCAILRSPYNPIYWMGRAYCHYRHAMFDLAIGDAYRARILLEVLVNPMRRNVQPGLYTLIWHAIEQHIEAGGVQDEIRWLRRSNGINYFIPTMRKALQNIICLSLMALQGWDDHSHFEQDLLDRIIMNDRDTLPFKRRPKVFDKIKNSPTCNWKLENDWGRNYLYHERRSGWSRGDRPYPYEADDIVRLPKIGEGEGFAEKADEFFVTRNASLPWKKCKIEMEREQRYMMLATKDIAKEELIWVEMPSARGHLATKRPPLPEDHVPERKLDCDNCRRAITRQERRRQRDELSRERRANARNKTTREACVCIDSDPITIFCPARGEEGDETCAENARRRYHFNTCGKDWEWLHDAMRPVIYSWKDKTKWLSHSNEMHGTALSLLLREVFDITLLRRKTNPTLHAHEIDELLALEGRADWGNQSFPFTFAANIQVPIDILMTLGVDIFRDLSFDTWVIQLVLQKLLVNAVPWDQGLRVKINRADKIKKSWAFPKASQQEDWPDENYETYDPTCRFLYLFPGFSFFDHGCKDNGNARWGYDTEIPNRLLVWATKPIKAGEEIRISYISDQDKDERDGVLQRVLGHAQIMATIRLCRYLFLLIWL</sequence>
<keyword evidence="1" id="KW-0489">Methyltransferase</keyword>
<feature type="domain" description="SET" evidence="7">
    <location>
        <begin position="687"/>
        <end position="790"/>
    </location>
</feature>
<evidence type="ECO:0000256" key="1">
    <source>
        <dbReference type="ARBA" id="ARBA00022603"/>
    </source>
</evidence>
<keyword evidence="2" id="KW-0808">Transferase</keyword>
<dbReference type="Gene3D" id="2.170.270.10">
    <property type="entry name" value="SET domain"/>
    <property type="match status" value="1"/>
</dbReference>
<dbReference type="InterPro" id="IPR036361">
    <property type="entry name" value="SAP_dom_sf"/>
</dbReference>
<evidence type="ECO:0000256" key="3">
    <source>
        <dbReference type="ARBA" id="ARBA00022691"/>
    </source>
</evidence>
<dbReference type="PANTHER" id="PTHR46402">
    <property type="entry name" value="SET AND MYND DOMAIN-CONTAINING PROTEIN 5"/>
    <property type="match status" value="1"/>
</dbReference>
<evidence type="ECO:0000256" key="5">
    <source>
        <dbReference type="ARBA" id="ARBA00044528"/>
    </source>
</evidence>
<evidence type="ECO:0000259" key="7">
    <source>
        <dbReference type="PROSITE" id="PS50280"/>
    </source>
</evidence>
<dbReference type="Gene3D" id="1.10.720.30">
    <property type="entry name" value="SAP domain"/>
    <property type="match status" value="1"/>
</dbReference>
<gene>
    <name evidence="8" type="ORF">BO86DRAFT_452741</name>
</gene>
<dbReference type="GO" id="GO:0042799">
    <property type="term" value="F:histone H4K20 methyltransferase activity"/>
    <property type="evidence" value="ECO:0007669"/>
    <property type="project" value="TreeGrafter"/>
</dbReference>
<dbReference type="InterPro" id="IPR046341">
    <property type="entry name" value="SET_dom_sf"/>
</dbReference>
<protein>
    <recommendedName>
        <fullName evidence="5">Histone-lysine N-methyltransferase SET5</fullName>
    </recommendedName>
    <alternativeName>
        <fullName evidence="4">SET domain-containing protein 5</fullName>
    </alternativeName>
</protein>
<dbReference type="InterPro" id="IPR003034">
    <property type="entry name" value="SAP_dom"/>
</dbReference>
<dbReference type="SUPFAM" id="SSF68906">
    <property type="entry name" value="SAP domain"/>
    <property type="match status" value="1"/>
</dbReference>
<dbReference type="InterPro" id="IPR001214">
    <property type="entry name" value="SET_dom"/>
</dbReference>
<evidence type="ECO:0000313" key="9">
    <source>
        <dbReference type="Proteomes" id="UP000249497"/>
    </source>
</evidence>
<dbReference type="EMBL" id="KZ824771">
    <property type="protein sequence ID" value="RAH87128.1"/>
    <property type="molecule type" value="Genomic_DNA"/>
</dbReference>
<dbReference type="PANTHER" id="PTHR46402:SF2">
    <property type="entry name" value="HISTONE-LYSINE N-TRIMETHYLTRANSFERASE SMYD5"/>
    <property type="match status" value="1"/>
</dbReference>
<dbReference type="GO" id="GO:0032259">
    <property type="term" value="P:methylation"/>
    <property type="evidence" value="ECO:0007669"/>
    <property type="project" value="UniProtKB-KW"/>
</dbReference>
<dbReference type="Pfam" id="PF00856">
    <property type="entry name" value="SET"/>
    <property type="match status" value="1"/>
</dbReference>
<dbReference type="SUPFAM" id="SSF82199">
    <property type="entry name" value="SET domain"/>
    <property type="match status" value="1"/>
</dbReference>
<dbReference type="PROSITE" id="PS50280">
    <property type="entry name" value="SET"/>
    <property type="match status" value="1"/>
</dbReference>
<name>A0A8T8XGS9_ASPJA</name>
<evidence type="ECO:0000256" key="4">
    <source>
        <dbReference type="ARBA" id="ARBA00042380"/>
    </source>
</evidence>
<keyword evidence="9" id="KW-1185">Reference proteome</keyword>